<sequence length="396" mass="43715">MCNNGCKDEEGKNHKDKSQNHKDKSQNHKDKSQNHKDKSHKTTKTKAKTTKTKAKTTKTKAKTTKTKTTKSSRTKTICISHKEDCDGISSAALIRQAFGGDAILVDYPGQMDALRQVITDEKLKSLYICDLGLSKKTQDEFIELCTTLRKNKVSVTYIDHHDIDPNVIKALEKIKVKVIHDINECASVQVYSAFKSKLSDHASFIATCAAITDYMEDRPIGAKLLQIYDRQFALISATTLTYNIVGHQKDPDYLLYLVEELADSKFPHEIPNTFEFAQIQVEKLSQMIAKVKAGLKTMKNLGYMEILDAGASGAVNFVLGLSGKEVGVAYKERVDHGIYAVSVRGSKSLKTHLGKIVNVLATDLGGSGGGHDKACGAVIPKPKIKAFIKELNKKLN</sequence>
<comment type="caution">
    <text evidence="1">The sequence shown here is derived from an EMBL/GenBank/DDBJ whole genome shotgun (WGS) entry which is preliminary data.</text>
</comment>
<organism evidence="1 2">
    <name type="scientific">Candidatus Nitrosomaritimum aestuariumsis</name>
    <dbReference type="NCBI Taxonomy" id="3342354"/>
    <lineage>
        <taxon>Archaea</taxon>
        <taxon>Nitrososphaerota</taxon>
        <taxon>Nitrososphaeria</taxon>
        <taxon>Nitrosopumilales</taxon>
        <taxon>Nitrosopumilaceae</taxon>
        <taxon>Candidatus Nitrosomaritimum</taxon>
    </lineage>
</organism>
<dbReference type="EMBL" id="JACEMZ010000002">
    <property type="protein sequence ID" value="MBA4451746.1"/>
    <property type="molecule type" value="Genomic_DNA"/>
</dbReference>
<reference evidence="1 2" key="1">
    <citation type="journal article" date="2020" name="Appl. Environ. Microbiol.">
        <title>Genomic Characteristics of a Novel Species of Ammonia-Oxidizing Archaea from the Jiulong River Estuary.</title>
        <authorList>
            <person name="Zou D."/>
            <person name="Wan R."/>
            <person name="Han L."/>
            <person name="Xu M.N."/>
            <person name="Liu Y."/>
            <person name="Liu H."/>
            <person name="Kao S.J."/>
            <person name="Li M."/>
        </authorList>
    </citation>
    <scope>NUCLEOTIDE SEQUENCE [LARGE SCALE GENOMIC DNA]</scope>
    <source>
        <strain evidence="1">W1bin1</strain>
    </source>
</reference>
<evidence type="ECO:0000313" key="2">
    <source>
        <dbReference type="Proteomes" id="UP000559653"/>
    </source>
</evidence>
<dbReference type="Proteomes" id="UP000559653">
    <property type="component" value="Unassembled WGS sequence"/>
</dbReference>
<keyword evidence="1" id="KW-0269">Exonuclease</keyword>
<evidence type="ECO:0000313" key="1">
    <source>
        <dbReference type="EMBL" id="MBA4451746.1"/>
    </source>
</evidence>
<protein>
    <submittedName>
        <fullName evidence="1">Single-stranded DNA exonuclease RecJ</fullName>
    </submittedName>
</protein>
<name>A0AC60VWR7_9ARCH</name>
<keyword evidence="1" id="KW-0540">Nuclease</keyword>
<proteinExistence type="predicted"/>
<accession>A0AC60VWR7</accession>
<keyword evidence="1" id="KW-0378">Hydrolase</keyword>
<gene>
    <name evidence="1" type="ORF">H2B03_01000</name>
</gene>